<proteinExistence type="predicted"/>
<keyword evidence="3 5" id="KW-1133">Transmembrane helix</keyword>
<keyword evidence="4 5" id="KW-0472">Membrane</keyword>
<evidence type="ECO:0000259" key="6">
    <source>
        <dbReference type="PROSITE" id="PS50850"/>
    </source>
</evidence>
<feature type="transmembrane region" description="Helical" evidence="5">
    <location>
        <begin position="156"/>
        <end position="175"/>
    </location>
</feature>
<evidence type="ECO:0000256" key="3">
    <source>
        <dbReference type="ARBA" id="ARBA00022989"/>
    </source>
</evidence>
<dbReference type="EMBL" id="JBEPMB010000001">
    <property type="protein sequence ID" value="MET3612032.1"/>
    <property type="molecule type" value="Genomic_DNA"/>
</dbReference>
<sequence>MHNRIKPTEAEAAVHHDAPMEMDRRRRLIAFAFLLTGVFMATLDNQIVATALPTIVGEFGQLERFGWVGSAYLLASSAVMPLYGKLGDLFGRKYVMMAAVFIFTLGSATCGLAVSMDTLIAARVLQALGGGGIMVSIFSINADLFEPRERAKYQSYSSLMLMLSGAVGPALGGVMSDLFGWRSIFLINLPIGIIVLLGIGTMLPYKRPHRKPKIDYLGAILIASAIASFVLWADSSELFGGLLAPQSLAILGIGALCIVIWIQVEKRVAEPVVPLSLFSKSTVNLLLIYSMASGAIGIGLSTYYALYLQSAVGLTPTNAGLFFIPLTGGIAIGSVTSGRIMSRTGRYKIFAVISGVSAVLALTAVAFLPQSAPLWAIAPLLLINGLGIGVAQQVPVLGVQNAADKRDTGAATGVVTLTRMGGASIGISVYGAILAASVAHLTVPIPGIDDFEKLTPKDVSGLPEATRLAIAGVYNNAFHPLFLTGACIGLVALICAISLKNIQLPVKGENH</sequence>
<evidence type="ECO:0000256" key="1">
    <source>
        <dbReference type="ARBA" id="ARBA00004141"/>
    </source>
</evidence>
<dbReference type="PANTHER" id="PTHR23501:SF197">
    <property type="entry name" value="COMD"/>
    <property type="match status" value="1"/>
</dbReference>
<feature type="transmembrane region" description="Helical" evidence="5">
    <location>
        <begin position="64"/>
        <end position="83"/>
    </location>
</feature>
<dbReference type="Pfam" id="PF07690">
    <property type="entry name" value="MFS_1"/>
    <property type="match status" value="1"/>
</dbReference>
<keyword evidence="8" id="KW-1185">Reference proteome</keyword>
<dbReference type="InterPro" id="IPR020846">
    <property type="entry name" value="MFS_dom"/>
</dbReference>
<dbReference type="RefSeq" id="WP_354554619.1">
    <property type="nucleotide sequence ID" value="NZ_JBEPMB010000001.1"/>
</dbReference>
<comment type="caution">
    <text evidence="7">The sequence shown here is derived from an EMBL/GenBank/DDBJ whole genome shotgun (WGS) entry which is preliminary data.</text>
</comment>
<feature type="transmembrane region" description="Helical" evidence="5">
    <location>
        <begin position="319"/>
        <end position="337"/>
    </location>
</feature>
<feature type="transmembrane region" description="Helical" evidence="5">
    <location>
        <begin position="477"/>
        <end position="499"/>
    </location>
</feature>
<keyword evidence="2 5" id="KW-0812">Transmembrane</keyword>
<evidence type="ECO:0000313" key="7">
    <source>
        <dbReference type="EMBL" id="MET3612032.1"/>
    </source>
</evidence>
<dbReference type="Proteomes" id="UP001549047">
    <property type="component" value="Unassembled WGS sequence"/>
</dbReference>
<accession>A0ABV2IU63</accession>
<feature type="transmembrane region" description="Helical" evidence="5">
    <location>
        <begin position="28"/>
        <end position="52"/>
    </location>
</feature>
<dbReference type="PROSITE" id="PS50850">
    <property type="entry name" value="MFS"/>
    <property type="match status" value="1"/>
</dbReference>
<feature type="transmembrane region" description="Helical" evidence="5">
    <location>
        <begin position="349"/>
        <end position="368"/>
    </location>
</feature>
<feature type="transmembrane region" description="Helical" evidence="5">
    <location>
        <begin position="283"/>
        <end position="307"/>
    </location>
</feature>
<dbReference type="CDD" id="cd17502">
    <property type="entry name" value="MFS_Azr1_MDR_like"/>
    <property type="match status" value="1"/>
</dbReference>
<dbReference type="InterPro" id="IPR011701">
    <property type="entry name" value="MFS"/>
</dbReference>
<evidence type="ECO:0000256" key="5">
    <source>
        <dbReference type="SAM" id="Phobius"/>
    </source>
</evidence>
<feature type="domain" description="Major facilitator superfamily (MFS) profile" evidence="6">
    <location>
        <begin position="30"/>
        <end position="504"/>
    </location>
</feature>
<feature type="transmembrane region" description="Helical" evidence="5">
    <location>
        <begin position="239"/>
        <end position="262"/>
    </location>
</feature>
<reference evidence="7 8" key="1">
    <citation type="submission" date="2024-06" db="EMBL/GenBank/DDBJ databases">
        <title>Genomic Encyclopedia of Type Strains, Phase IV (KMG-IV): sequencing the most valuable type-strain genomes for metagenomic binning, comparative biology and taxonomic classification.</title>
        <authorList>
            <person name="Goeker M."/>
        </authorList>
    </citation>
    <scope>NUCLEOTIDE SEQUENCE [LARGE SCALE GENOMIC DNA]</scope>
    <source>
        <strain evidence="7 8">DSM 29780</strain>
    </source>
</reference>
<dbReference type="PANTHER" id="PTHR23501">
    <property type="entry name" value="MAJOR FACILITATOR SUPERFAMILY"/>
    <property type="match status" value="1"/>
</dbReference>
<organism evidence="7 8">
    <name type="scientific">Rhizobium aquaticum</name>
    <dbReference type="NCBI Taxonomy" id="1549636"/>
    <lineage>
        <taxon>Bacteria</taxon>
        <taxon>Pseudomonadati</taxon>
        <taxon>Pseudomonadota</taxon>
        <taxon>Alphaproteobacteria</taxon>
        <taxon>Hyphomicrobiales</taxon>
        <taxon>Rhizobiaceae</taxon>
        <taxon>Rhizobium/Agrobacterium group</taxon>
        <taxon>Rhizobium</taxon>
    </lineage>
</organism>
<feature type="transmembrane region" description="Helical" evidence="5">
    <location>
        <begin position="181"/>
        <end position="202"/>
    </location>
</feature>
<feature type="transmembrane region" description="Helical" evidence="5">
    <location>
        <begin position="95"/>
        <end position="114"/>
    </location>
</feature>
<comment type="subcellular location">
    <subcellularLocation>
        <location evidence="1">Membrane</location>
        <topology evidence="1">Multi-pass membrane protein</topology>
    </subcellularLocation>
</comment>
<dbReference type="SUPFAM" id="SSF103473">
    <property type="entry name" value="MFS general substrate transporter"/>
    <property type="match status" value="1"/>
</dbReference>
<feature type="transmembrane region" description="Helical" evidence="5">
    <location>
        <begin position="120"/>
        <end position="144"/>
    </location>
</feature>
<feature type="transmembrane region" description="Helical" evidence="5">
    <location>
        <begin position="420"/>
        <end position="443"/>
    </location>
</feature>
<gene>
    <name evidence="7" type="ORF">ABID16_000337</name>
</gene>
<feature type="transmembrane region" description="Helical" evidence="5">
    <location>
        <begin position="374"/>
        <end position="399"/>
    </location>
</feature>
<dbReference type="PRINTS" id="PR01036">
    <property type="entry name" value="TCRTETB"/>
</dbReference>
<name>A0ABV2IU63_9HYPH</name>
<feature type="transmembrane region" description="Helical" evidence="5">
    <location>
        <begin position="214"/>
        <end position="233"/>
    </location>
</feature>
<evidence type="ECO:0000313" key="8">
    <source>
        <dbReference type="Proteomes" id="UP001549047"/>
    </source>
</evidence>
<dbReference type="Gene3D" id="1.20.1720.10">
    <property type="entry name" value="Multidrug resistance protein D"/>
    <property type="match status" value="1"/>
</dbReference>
<protein>
    <submittedName>
        <fullName evidence="7">EmrB/QacA subfamily drug resistance transporter</fullName>
    </submittedName>
</protein>
<evidence type="ECO:0000256" key="4">
    <source>
        <dbReference type="ARBA" id="ARBA00023136"/>
    </source>
</evidence>
<evidence type="ECO:0000256" key="2">
    <source>
        <dbReference type="ARBA" id="ARBA00022692"/>
    </source>
</evidence>
<dbReference type="InterPro" id="IPR036259">
    <property type="entry name" value="MFS_trans_sf"/>
</dbReference>
<dbReference type="Gene3D" id="1.20.1250.20">
    <property type="entry name" value="MFS general substrate transporter like domains"/>
    <property type="match status" value="1"/>
</dbReference>